<dbReference type="Gene3D" id="1.10.8.710">
    <property type="match status" value="1"/>
</dbReference>
<feature type="coiled-coil region" evidence="11">
    <location>
        <begin position="2970"/>
        <end position="3018"/>
    </location>
</feature>
<evidence type="ECO:0000259" key="16">
    <source>
        <dbReference type="Pfam" id="PF12780"/>
    </source>
</evidence>
<evidence type="ECO:0000259" key="21">
    <source>
        <dbReference type="Pfam" id="PF22597"/>
    </source>
</evidence>
<keyword evidence="22" id="KW-1185">Reference proteome</keyword>
<evidence type="ECO:0000256" key="11">
    <source>
        <dbReference type="SAM" id="Coils"/>
    </source>
</evidence>
<evidence type="ECO:0000256" key="1">
    <source>
        <dbReference type="ARBA" id="ARBA00004245"/>
    </source>
</evidence>
<evidence type="ECO:0000259" key="19">
    <source>
        <dbReference type="Pfam" id="PF18198"/>
    </source>
</evidence>
<evidence type="ECO:0000259" key="14">
    <source>
        <dbReference type="Pfam" id="PF12774"/>
    </source>
</evidence>
<evidence type="ECO:0000256" key="4">
    <source>
        <dbReference type="ARBA" id="ARBA00022701"/>
    </source>
</evidence>
<dbReference type="InterPro" id="IPR042222">
    <property type="entry name" value="Dynein_2_N"/>
</dbReference>
<dbReference type="Gene3D" id="1.20.1270.280">
    <property type="match status" value="1"/>
</dbReference>
<dbReference type="Gene3D" id="3.40.50.300">
    <property type="entry name" value="P-loop containing nucleotide triphosphate hydrolases"/>
    <property type="match status" value="5"/>
</dbReference>
<dbReference type="InterPro" id="IPR041466">
    <property type="entry name" value="Dynein_AAA5_ext"/>
</dbReference>
<evidence type="ECO:0000256" key="10">
    <source>
        <dbReference type="ARBA" id="ARBA00023212"/>
    </source>
</evidence>
<evidence type="ECO:0000256" key="7">
    <source>
        <dbReference type="ARBA" id="ARBA00023017"/>
    </source>
</evidence>
<dbReference type="Gene3D" id="3.20.180.20">
    <property type="entry name" value="Dynein heavy chain, N-terminal domain 2"/>
    <property type="match status" value="1"/>
</dbReference>
<keyword evidence="9" id="KW-0505">Motor protein</keyword>
<evidence type="ECO:0000256" key="5">
    <source>
        <dbReference type="ARBA" id="ARBA00022741"/>
    </source>
</evidence>
<keyword evidence="7" id="KW-0243">Dynein</keyword>
<dbReference type="Gene3D" id="1.20.920.20">
    <property type="match status" value="1"/>
</dbReference>
<evidence type="ECO:0000259" key="18">
    <source>
        <dbReference type="Pfam" id="PF17852"/>
    </source>
</evidence>
<protein>
    <submittedName>
        <fullName evidence="23">LOW QUALITY PROTEIN: dynein heavy chain 1, axonemal-like</fullName>
    </submittedName>
</protein>
<dbReference type="Proteomes" id="UP000694941">
    <property type="component" value="Unplaced"/>
</dbReference>
<evidence type="ECO:0000256" key="8">
    <source>
        <dbReference type="ARBA" id="ARBA00023054"/>
    </source>
</evidence>
<feature type="domain" description="Dynein 2 heavy chain 1 cytoplasmic ATPase lid" evidence="21">
    <location>
        <begin position="2306"/>
        <end position="2395"/>
    </location>
</feature>
<dbReference type="InterPro" id="IPR013602">
    <property type="entry name" value="Dynein_heavy_linker"/>
</dbReference>
<comment type="similarity">
    <text evidence="2">Belongs to the dynein heavy chain family.</text>
</comment>
<feature type="coiled-coil region" evidence="11">
    <location>
        <begin position="642"/>
        <end position="676"/>
    </location>
</feature>
<dbReference type="Gene3D" id="1.10.8.1220">
    <property type="match status" value="1"/>
</dbReference>
<feature type="coiled-coil region" evidence="11">
    <location>
        <begin position="895"/>
        <end position="922"/>
    </location>
</feature>
<sequence length="4176" mass="478366">MDLMNLHTDFDEGPSTSCKIHMDQPLNKERGYYSELISKIDEKEPFPQEINKFKIHGATQFPSRCRAAGTEKYIPAVSSFSGPKDFKSLQRELSKGIQGPTTEIIDESDFPKSAFLPKVQIPYEIPYGQCPRRVAIERLRRYYGSQNIESLLLEEGIETHYLQPKSSYSLLPPATNVQGDTKNFQDPLSSLALQYFDDTEYDCRNPTEWLSLGSEDGIQKPVPGKAFLSVEGQEEHCWRDVGVIGYDKVRKLYIVRRAFDLEDRRESSLFAKSSRKGKKLGGQKYFIPRIYLIFSAEDPFKFVKRVVSALKYRSQTEALLLLHLYADCMPREGLPTLEESVKSSIWKRTGFTQYQKPERNLQGCIDAVNNEMLLEYHRALNSMTLTTFITKYPSLFPHVILPDKSSFEPSKVSLHNKWKSFKFHSILTKPEVIIALSELRKECQNVASLHLYHTLIVKPVKAEEMEKIQDHVIQQVHMYLHDSWLTNIRISIRTSFRHAGKGHFNLYETNWYVYQQSKMKKFMSVVNFMMQDAVRYLVEYSLEAFTHMVKESCQPIMNIPKNFQWNLPLNTNKFCPSNSALFIIDLVLDAQGCYYSVKLQDVVKCLLHLFNQGISATEKVPQLEPFVMEDLFFPETLYVETVGQHELKVEQCRSEIQNALQKVELLLREYAKKYEEYLSLAVLDINSFIKDYELKEQKALKVKEDVQFYLSKKEEVERNFPSGITVGPFWINVDAVRLTLSKKCRSIVGALLDYLAKSLHVQSDGVSGEFRLLFGKLVAKPGCIEDVVDQRDWMKKVPDIVESLQEKIDHLIEEHNILEEFFYSLSNDDFQTKWTMIAWPQKIVIQMENSYKHLDEDREKFLKLQQQDQIELNNRLDNLMMWVAGLSSHTDINRAPEVANEIRRLQKQIRESQEQAQLYNSREQLFEIPLTNYDQLLNIAKDFEPYHNLWIAVADWIKWYESWTQNPLTTIDPEALEKEVTETQKTMHKSSRHFADQKGLIAVINTINTQVENFKPYVPMIQALRNPGLKSRHWEKLSDDLQMNIVSVSSLTFNNCLEMCLHNNLEILENMAETAGNEYAIEQALNKMEEEWEPICFEVLPYKETGTYIIHCSDEIQQLMDDHIVMTQTMIFSPYKKPFEERVVKWEEKLKISQEVIEELLKCQQAWLYLEPIFSSEDIVRQLPVENKRYQTVDKTWRKIVKGCNSIPQVIKLCSNTTLLNHLQECNKLLEYVQKGLTDYLETKRMAFPRFYFLSDDELLEILSQTRDPMAVQPHLHKCFENIAKLRFEEDLHITAMYSAEGEEVCFRKNLYPKGNVEEWLMKVEELMKESLQLIVADALADYQIKEWIKWVLCWPGQVVIAGAQTFWTTDVEEGIKSNSLETTYKKVLNKLDDLRELVGSNLTKVQRQVLSALIVIEVHARDVVFHLIKENISEKTDFEWISQLRYYWLNDKLYIHAVNAEFLYGYEYLGNSGRLVITPLTDRCYLTLTGALHLKFGGAPAGPAGTGKTETTKDLAKAMAVQCVVFNCSDQLDFLAMGKFLKGLASSGAWACFDEFNRIDVEVLSVVAQQLATIQQAQQQKVERFVFEGVEIFLKSSCAVFITMNPGYAGRTELPDNLKALFRPVAMMVPDYSLIAEISLFSFGFSNAKDLAKKITTIFKLSSEQLSSQDHYDFGMRAVKTVIAAAGNLKRENPLLDEELIVLRAIQDVNVPKFLADDIKLFNGIVSDLFPDARKDTIDYGNLRGSIQLACTSLSLKAVDGFVMKCLQLYDTTVVRHGLMLVGPVGSGKTKCYETLKEALTSLAGQPSPTGSLYTPVNTYVLNPKSITMGQLYGEFDMITHEWTDGILSSLIRSGASETSQDKQWYIFDGPVDAVWIENMNTVLDDNKKLCLSSGEIIKLTEVQTMMFEVADLAVASPATVSRCGMVYLEPRILGLEPFVDCWLEKVPSVMKPFVPVLHQLFETFLEPSLKFLRQNIKEMVNTVNINLTFSLLRLLDCIFFYFQENANNMYLLEYLIGPWFVFSLIWSVGATSDREGRTKFNEWLRKQMEAINAKPLIPEDGLVHDYCLEIGEVTNSVVDRAVKDNSVNGSEESKQVYWIKWRDRLPLFSMAKGSNPGVVMVPTVDTLRTSTIIDMLLRNHKMVLCVGPTGTGKTQIIQDKLTKHMPDHFISDFITFSARTSANKTQDLIDSKLDKRRKGVFGPPIGKDFIFFIDDLNMPALEIYGAQPPIELLRQWMDFGGWYDRSVIGEFHNIVDVNFICAMGLPGGGRNPVTPRLTRHFNFISITEMENESLSHIFTTVMSSWMEPNLKIHQYCKQLVYSTIEVYNTVIQTLLPTPLKCHYTFNLRDMSRMFQGIFMADPMKIETQSQILRLWYHESCRIFQDRLIDSEDKNWLEDLMRNKITTDFGMNVDDVIPDHPLLFGDFMSQNVENRMYSEIDNISRLQHVVEEYLDEYNQTSSAPLHLVMFQDALCHICRIARVLRQPRGNALLLGVGGSGRQSLTKLAAYIADHDCFQIELNKNYGTKEWHDDLKSVILKAGINNKTVVFLFSDTQIKNELFLEDLNSLLNAGDVPNLLGSEEEEQIFSAVKRDVLDANLLLTKANLYSTFTQRVCFNLHIVIAMSPLGEVFRSRLRQFPALVNCCTVDWFTEWPPSALQSVAVAYLNDIPDLDASEEVIKELVYMCEEIHQSVVSCSKRYLEELSRHIYVTPTSFLELLHIFQSLFSNKKRDLIQARDHTKTGLDKLLNTSKEVARLQEELEKMRPLLVEAAKETEQTMHQIAQDTIVAETTKETVHKEEAEGRKKKEETQAIADDAQRDLSEALPALDSALANLKSLNKNDVIEVRALQRPPEGVRMVVEAVCIMKGIKPKKVAGEKLGQKVDDYWDAGKGLLQDPVKFLDSLFSYDKENIPDLVIQKITPYIENEAFMPQAIAKVSKACTSICEWVRAMYKYHFVVKNVAPKRKALSEAQEELDQTERVLAQTKQKLRKLENGIATLEGKLQECVKRKEDLEYKSYECEERLIRADKLIDGLAEEKDRWQKTVEQLDYVINNIVGDIMVASACVAYLGPFTSEYRTTMVKEWILGLEKHNVPHTSEPSLIANLGEPVKIRNWQICGLPKDVLSIENAIIAKKSKFWPLFIDPQGQANKWIKAMEKNFGIEILKLSDKDFLRSLENAIRFGKPTLLENVGEELDPALEPILLKQVFKQSGSYMIKLGDSVIPYHCDFKFYITTKLSNPHYSPEVSSKVTLVNFTLTPSGLEDQLLGYVVAEERPDLEEAKNQLIFSNAQMKQELGDIEDRILQQLTASQGSPVDDTELIEALEASKITSSEIKNKVAIAEQTEKDIDVTRSQYIPVAVRAQILFFCMADLAQIDPMYQYSLEWYIKIFISSIIGAAKTEQVDKRIVNINTFFTYNLYVNVCHSLFEKHKLLFAFLLCARIMMNYGMIDPLEWRFLLAGGCLTETPLENPSPDWLTDYVWQELCALSTLPSFSNLATLFGEYKDGFKAIFDSPNPYSEDLPEPWKRSLDSFQKLLLLRCIRADAITEAIQDFIIKNLGREFIEPQTTDLSQVFQDSSPSTPLIFILSQGTDPAASLHKFAAEKFIKKLSSISLGQGQGPRAEALFQNASEKGYWVFFQNCHLAPSWMPTLERLIEHIDQNKVHRDFRVWLTSMPSSKFPVSILQNGSKMTVEPPQGIKANLLRIYGGLTSNFLESCGSKTSQFKPLLLSLCLFHAITLERRKFGSLGFNIPYEFMDGDLQMCISQLQMFLLEYDDVPYKVLSYTAGEINYGGRVTDDWDRRCIANILAHFYTPEVLAPNHKYSESGIFHPLSPEAEHKDFIEYIRSLPINDSPEIFGLHDNANITYARNESFRLLNTLLVLQPKSSSAGGISMEKVVESSAVGILKQVPQPLPLQPIIEKYPDKHEESMNTVLVQEVSRYNQLLMVIHSSLKALLKAVKGLIVMSEQLEDVSNSLFNNIVPKLWAEKAYPSLKPLSSWVSDLVARLDFFQQWVNHGIPPVYWISGFFFPQAFLTGTLQNYARRQIVSIDKISFNFQVLGIRVTDIQEGPQHGSYIYGLFLEGARWDYKNHCLTESRSKELYTEMPVIHLVPEFNRVKPSEGIYISPVYKTLTRAGTLSTTGHSTNYVLCIEIPSDKPQTHWIKRGVALICALHY</sequence>
<accession>A0ABM1SU66</accession>
<keyword evidence="10" id="KW-0206">Cytoskeleton</keyword>
<dbReference type="InterPro" id="IPR026983">
    <property type="entry name" value="DHC"/>
</dbReference>
<dbReference type="InterPro" id="IPR035699">
    <property type="entry name" value="AAA_6"/>
</dbReference>
<feature type="domain" description="Dynein heavy chain ATP-binding dynein motor region" evidence="17">
    <location>
        <begin position="3114"/>
        <end position="3335"/>
    </location>
</feature>
<feature type="domain" description="Dynein heavy chain coiled coil stalk" evidence="15">
    <location>
        <begin position="2743"/>
        <end position="3086"/>
    </location>
</feature>
<evidence type="ECO:0000256" key="9">
    <source>
        <dbReference type="ARBA" id="ARBA00023175"/>
    </source>
</evidence>
<dbReference type="RefSeq" id="XP_022247172.1">
    <property type="nucleotide sequence ID" value="XM_022391464.1"/>
</dbReference>
<dbReference type="Pfam" id="PF18199">
    <property type="entry name" value="Dynein_C"/>
    <property type="match status" value="1"/>
</dbReference>
<keyword evidence="4" id="KW-0493">Microtubule</keyword>
<keyword evidence="3" id="KW-0963">Cytoplasm</keyword>
<feature type="domain" description="Dynein heavy chain AAA 5 extension" evidence="18">
    <location>
        <begin position="1959"/>
        <end position="2071"/>
    </location>
</feature>
<keyword evidence="8 11" id="KW-0175">Coiled coil</keyword>
<dbReference type="Pfam" id="PF12775">
    <property type="entry name" value="AAA_7"/>
    <property type="match status" value="1"/>
</dbReference>
<dbReference type="GeneID" id="106463845"/>
<dbReference type="InterPro" id="IPR024317">
    <property type="entry name" value="Dynein_heavy_chain_D4_dom"/>
</dbReference>
<name>A0ABM1SU66_LIMPO</name>
<comment type="subcellular location">
    <subcellularLocation>
        <location evidence="1">Cytoplasm</location>
        <location evidence="1">Cytoskeleton</location>
    </subcellularLocation>
</comment>
<reference evidence="23" key="1">
    <citation type="submission" date="2025-08" db="UniProtKB">
        <authorList>
            <consortium name="RefSeq"/>
        </authorList>
    </citation>
    <scope>IDENTIFICATION</scope>
    <source>
        <tissue evidence="23">Muscle</tissue>
    </source>
</reference>
<dbReference type="Pfam" id="PF08393">
    <property type="entry name" value="DHC_N2"/>
    <property type="match status" value="1"/>
</dbReference>
<dbReference type="InterPro" id="IPR054354">
    <property type="entry name" value="DYNC2H1-like_lid"/>
</dbReference>
<dbReference type="InterPro" id="IPR042219">
    <property type="entry name" value="AAA_lid_11_sf"/>
</dbReference>
<dbReference type="InterPro" id="IPR042228">
    <property type="entry name" value="Dynein_linker_3"/>
</dbReference>
<dbReference type="Gene3D" id="1.10.472.130">
    <property type="match status" value="1"/>
</dbReference>
<dbReference type="InterPro" id="IPR004273">
    <property type="entry name" value="Dynein_heavy_D6_P-loop"/>
</dbReference>
<dbReference type="Pfam" id="PF12774">
    <property type="entry name" value="AAA_6"/>
    <property type="match status" value="1"/>
</dbReference>
<dbReference type="Gene3D" id="1.10.8.720">
    <property type="entry name" value="Region D6 of dynein motor"/>
    <property type="match status" value="1"/>
</dbReference>
<dbReference type="PANTHER" id="PTHR22878:SF73">
    <property type="entry name" value="DYNEIN AXONEMAL HEAVY CHAIN 1"/>
    <property type="match status" value="1"/>
</dbReference>
<organism evidence="22 23">
    <name type="scientific">Limulus polyphemus</name>
    <name type="common">Atlantic horseshoe crab</name>
    <dbReference type="NCBI Taxonomy" id="6850"/>
    <lineage>
        <taxon>Eukaryota</taxon>
        <taxon>Metazoa</taxon>
        <taxon>Ecdysozoa</taxon>
        <taxon>Arthropoda</taxon>
        <taxon>Chelicerata</taxon>
        <taxon>Merostomata</taxon>
        <taxon>Xiphosura</taxon>
        <taxon>Limulidae</taxon>
        <taxon>Limulus</taxon>
    </lineage>
</organism>
<keyword evidence="6" id="KW-0067">ATP-binding</keyword>
<feature type="domain" description="Dynein heavy chain AAA module D4" evidence="16">
    <location>
        <begin position="2466"/>
        <end position="2727"/>
    </location>
</feature>
<dbReference type="InterPro" id="IPR043160">
    <property type="entry name" value="Dynein_C_barrel"/>
</dbReference>
<dbReference type="InterPro" id="IPR043157">
    <property type="entry name" value="Dynein_AAA1S"/>
</dbReference>
<dbReference type="Pfam" id="PF12777">
    <property type="entry name" value="MT"/>
    <property type="match status" value="1"/>
</dbReference>
<dbReference type="Pfam" id="PF17852">
    <property type="entry name" value="Dynein_AAA_lid"/>
    <property type="match status" value="1"/>
</dbReference>
<feature type="domain" description="Dynein heavy chain C-terminal" evidence="20">
    <location>
        <begin position="3871"/>
        <end position="4172"/>
    </location>
</feature>
<dbReference type="Pfam" id="PF03028">
    <property type="entry name" value="Dynein_heavy"/>
    <property type="match status" value="1"/>
</dbReference>
<dbReference type="PANTHER" id="PTHR22878">
    <property type="entry name" value="DYNEIN HEAVY CHAIN 6, AXONEMAL-LIKE-RELATED"/>
    <property type="match status" value="1"/>
</dbReference>
<dbReference type="Pfam" id="PF18198">
    <property type="entry name" value="AAA_lid_11"/>
    <property type="match status" value="1"/>
</dbReference>
<dbReference type="InterPro" id="IPR041228">
    <property type="entry name" value="Dynein_C"/>
</dbReference>
<dbReference type="Pfam" id="PF12780">
    <property type="entry name" value="AAA_8"/>
    <property type="match status" value="1"/>
</dbReference>
<feature type="domain" description="Dynein heavy chain AAA lid" evidence="19">
    <location>
        <begin position="3725"/>
        <end position="3864"/>
    </location>
</feature>
<evidence type="ECO:0000259" key="13">
    <source>
        <dbReference type="Pfam" id="PF08393"/>
    </source>
</evidence>
<dbReference type="InterPro" id="IPR027417">
    <property type="entry name" value="P-loop_NTPase"/>
</dbReference>
<dbReference type="InterPro" id="IPR035706">
    <property type="entry name" value="AAA_9"/>
</dbReference>
<dbReference type="Pfam" id="PF22597">
    <property type="entry name" value="DYN_lid"/>
    <property type="match status" value="1"/>
</dbReference>
<dbReference type="Gene3D" id="1.10.287.2620">
    <property type="match status" value="1"/>
</dbReference>
<dbReference type="Gene3D" id="1.20.140.100">
    <property type="entry name" value="Dynein heavy chain, N-terminal domain 2"/>
    <property type="match status" value="1"/>
</dbReference>
<evidence type="ECO:0000256" key="3">
    <source>
        <dbReference type="ARBA" id="ARBA00022490"/>
    </source>
</evidence>
<dbReference type="Pfam" id="PF12781">
    <property type="entry name" value="AAA_9"/>
    <property type="match status" value="1"/>
</dbReference>
<feature type="domain" description="Dynein heavy chain linker" evidence="13">
    <location>
        <begin position="938"/>
        <end position="1338"/>
    </location>
</feature>
<feature type="domain" description="Dynein heavy chain hydrolytic ATP-binding dynein motor region" evidence="14">
    <location>
        <begin position="1465"/>
        <end position="1791"/>
    </location>
</feature>
<gene>
    <name evidence="23" type="primary">LOC106463845</name>
</gene>
<feature type="domain" description="Dynein heavy chain region D6 P-loop" evidence="12">
    <location>
        <begin position="3580"/>
        <end position="3692"/>
    </location>
</feature>
<evidence type="ECO:0000256" key="6">
    <source>
        <dbReference type="ARBA" id="ARBA00022840"/>
    </source>
</evidence>
<dbReference type="InterPro" id="IPR041658">
    <property type="entry name" value="AAA_lid_11"/>
</dbReference>
<dbReference type="Gene3D" id="6.10.140.1060">
    <property type="match status" value="1"/>
</dbReference>
<evidence type="ECO:0000313" key="22">
    <source>
        <dbReference type="Proteomes" id="UP000694941"/>
    </source>
</evidence>
<evidence type="ECO:0000259" key="15">
    <source>
        <dbReference type="Pfam" id="PF12777"/>
    </source>
</evidence>
<dbReference type="Gene3D" id="1.20.58.1120">
    <property type="match status" value="1"/>
</dbReference>
<dbReference type="Gene3D" id="3.10.490.20">
    <property type="match status" value="1"/>
</dbReference>
<dbReference type="SUPFAM" id="SSF52540">
    <property type="entry name" value="P-loop containing nucleoside triphosphate hydrolases"/>
    <property type="match status" value="4"/>
</dbReference>
<evidence type="ECO:0000256" key="2">
    <source>
        <dbReference type="ARBA" id="ARBA00008887"/>
    </source>
</evidence>
<proteinExistence type="inferred from homology"/>
<evidence type="ECO:0000259" key="17">
    <source>
        <dbReference type="Pfam" id="PF12781"/>
    </source>
</evidence>
<dbReference type="Gene3D" id="1.20.920.30">
    <property type="match status" value="1"/>
</dbReference>
<evidence type="ECO:0000259" key="12">
    <source>
        <dbReference type="Pfam" id="PF03028"/>
    </source>
</evidence>
<evidence type="ECO:0000313" key="23">
    <source>
        <dbReference type="RefSeq" id="XP_022247172.1"/>
    </source>
</evidence>
<dbReference type="InterPro" id="IPR024743">
    <property type="entry name" value="Dynein_HC_stalk"/>
</dbReference>
<evidence type="ECO:0000259" key="20">
    <source>
        <dbReference type="Pfam" id="PF18199"/>
    </source>
</evidence>
<keyword evidence="5" id="KW-0547">Nucleotide-binding</keyword>